<protein>
    <submittedName>
        <fullName evidence="2">Uncharacterized protein</fullName>
    </submittedName>
</protein>
<keyword evidence="1" id="KW-0812">Transmembrane</keyword>
<organism evidence="2 3">
    <name type="scientific">Arthrobacter sulfonylureivorans</name>
    <dbReference type="NCBI Taxonomy" id="2486855"/>
    <lineage>
        <taxon>Bacteria</taxon>
        <taxon>Bacillati</taxon>
        <taxon>Actinomycetota</taxon>
        <taxon>Actinomycetes</taxon>
        <taxon>Micrococcales</taxon>
        <taxon>Micrococcaceae</taxon>
        <taxon>Arthrobacter</taxon>
    </lineage>
</organism>
<reference evidence="2 3" key="1">
    <citation type="submission" date="2022-03" db="EMBL/GenBank/DDBJ databases">
        <title>Isotopic signatures of nitrous oxide derived from detoxification processes.</title>
        <authorList>
            <person name="Behrendt U."/>
            <person name="Buchen C."/>
            <person name="Well R."/>
            <person name="Ulrich A."/>
            <person name="Rohe L."/>
            <person name="Kolb S."/>
            <person name="Schloter M."/>
            <person name="Horn M.A."/>
            <person name="Augustin J."/>
        </authorList>
    </citation>
    <scope>NUCLEOTIDE SEQUENCE [LARGE SCALE GENOMIC DNA]</scope>
    <source>
        <strain evidence="2 3">S4-C24</strain>
    </source>
</reference>
<evidence type="ECO:0000313" key="2">
    <source>
        <dbReference type="EMBL" id="UNK44677.1"/>
    </source>
</evidence>
<name>A0ABY3W5H9_9MICC</name>
<dbReference type="EMBL" id="CP093326">
    <property type="protein sequence ID" value="UNK44677.1"/>
    <property type="molecule type" value="Genomic_DNA"/>
</dbReference>
<keyword evidence="1" id="KW-1133">Transmembrane helix</keyword>
<dbReference type="Proteomes" id="UP000829069">
    <property type="component" value="Chromosome"/>
</dbReference>
<dbReference type="RefSeq" id="WP_127514399.1">
    <property type="nucleotide sequence ID" value="NZ_CP093326.1"/>
</dbReference>
<accession>A0ABY3W5H9</accession>
<proteinExistence type="predicted"/>
<feature type="transmembrane region" description="Helical" evidence="1">
    <location>
        <begin position="20"/>
        <end position="37"/>
    </location>
</feature>
<evidence type="ECO:0000256" key="1">
    <source>
        <dbReference type="SAM" id="Phobius"/>
    </source>
</evidence>
<keyword evidence="3" id="KW-1185">Reference proteome</keyword>
<feature type="transmembrane region" description="Helical" evidence="1">
    <location>
        <begin position="43"/>
        <end position="63"/>
    </location>
</feature>
<sequence>MGGNGGSTLSGRTPRPVKNALIVALALFLVLLVILRIGVAYSFVLTVTALLFVGVVAIFRKALGR</sequence>
<gene>
    <name evidence="2" type="ORF">MNQ99_11880</name>
</gene>
<evidence type="ECO:0000313" key="3">
    <source>
        <dbReference type="Proteomes" id="UP000829069"/>
    </source>
</evidence>
<keyword evidence="1" id="KW-0472">Membrane</keyword>